<dbReference type="InterPro" id="IPR001077">
    <property type="entry name" value="COMT_C"/>
</dbReference>
<proteinExistence type="predicted"/>
<dbReference type="EMBL" id="QGML01002179">
    <property type="protein sequence ID" value="TVY87754.1"/>
    <property type="molecule type" value="Genomic_DNA"/>
</dbReference>
<accession>A0A559M468</accession>
<dbReference type="InterPro" id="IPR016461">
    <property type="entry name" value="COMT-like"/>
</dbReference>
<keyword evidence="2 5" id="KW-0808">Transferase</keyword>
<dbReference type="PANTHER" id="PTHR43712:SF12">
    <property type="entry name" value="STERIGMATOCYSTIN 8-O-METHYLTRANSFERASE"/>
    <property type="match status" value="1"/>
</dbReference>
<keyword evidence="3" id="KW-0949">S-adenosyl-L-methionine</keyword>
<dbReference type="PANTHER" id="PTHR43712">
    <property type="entry name" value="PUTATIVE (AFU_ORTHOLOGUE AFUA_4G14580)-RELATED"/>
    <property type="match status" value="1"/>
</dbReference>
<feature type="domain" description="O-methyltransferase C-terminal" evidence="4">
    <location>
        <begin position="143"/>
        <end position="288"/>
    </location>
</feature>
<protein>
    <submittedName>
        <fullName evidence="5">O-methyltransferase</fullName>
    </submittedName>
</protein>
<evidence type="ECO:0000313" key="5">
    <source>
        <dbReference type="EMBL" id="TVY87754.1"/>
    </source>
</evidence>
<evidence type="ECO:0000256" key="3">
    <source>
        <dbReference type="ARBA" id="ARBA00022691"/>
    </source>
</evidence>
<keyword evidence="1 5" id="KW-0489">Methyltransferase</keyword>
<dbReference type="InterPro" id="IPR029063">
    <property type="entry name" value="SAM-dependent_MTases_sf"/>
</dbReference>
<dbReference type="GO" id="GO:0032259">
    <property type="term" value="P:methylation"/>
    <property type="evidence" value="ECO:0007669"/>
    <property type="project" value="UniProtKB-KW"/>
</dbReference>
<evidence type="ECO:0000313" key="6">
    <source>
        <dbReference type="Proteomes" id="UP000315522"/>
    </source>
</evidence>
<dbReference type="Gene3D" id="3.40.50.150">
    <property type="entry name" value="Vaccinia Virus protein VP39"/>
    <property type="match status" value="1"/>
</dbReference>
<evidence type="ECO:0000256" key="1">
    <source>
        <dbReference type="ARBA" id="ARBA00022603"/>
    </source>
</evidence>
<gene>
    <name evidence="5" type="primary">bik3_0</name>
    <name evidence="5" type="ORF">LAWI1_G007007</name>
</gene>
<dbReference type="AlphaFoldDB" id="A0A559M468"/>
<reference evidence="5 6" key="1">
    <citation type="submission" date="2018-05" db="EMBL/GenBank/DDBJ databases">
        <title>Genome sequencing and assembly of the regulated plant pathogen Lachnellula willkommii and related sister species for the development of diagnostic species identification markers.</title>
        <authorList>
            <person name="Giroux E."/>
            <person name="Bilodeau G."/>
        </authorList>
    </citation>
    <scope>NUCLEOTIDE SEQUENCE [LARGE SCALE GENOMIC DNA]</scope>
    <source>
        <strain evidence="5 6">CBS 172.35</strain>
    </source>
</reference>
<dbReference type="PROSITE" id="PS51683">
    <property type="entry name" value="SAM_OMT_II"/>
    <property type="match status" value="1"/>
</dbReference>
<comment type="caution">
    <text evidence="5">The sequence shown here is derived from an EMBL/GenBank/DDBJ whole genome shotgun (WGS) entry which is preliminary data.</text>
</comment>
<evidence type="ECO:0000256" key="2">
    <source>
        <dbReference type="ARBA" id="ARBA00022679"/>
    </source>
</evidence>
<dbReference type="SUPFAM" id="SSF53335">
    <property type="entry name" value="S-adenosyl-L-methionine-dependent methyltransferases"/>
    <property type="match status" value="1"/>
</dbReference>
<organism evidence="5 6">
    <name type="scientific">Lachnellula willkommii</name>
    <dbReference type="NCBI Taxonomy" id="215461"/>
    <lineage>
        <taxon>Eukaryota</taxon>
        <taxon>Fungi</taxon>
        <taxon>Dikarya</taxon>
        <taxon>Ascomycota</taxon>
        <taxon>Pezizomycotina</taxon>
        <taxon>Leotiomycetes</taxon>
        <taxon>Helotiales</taxon>
        <taxon>Lachnaceae</taxon>
        <taxon>Lachnellula</taxon>
    </lineage>
</organism>
<name>A0A559M468_9HELO</name>
<evidence type="ECO:0000259" key="4">
    <source>
        <dbReference type="Pfam" id="PF00891"/>
    </source>
</evidence>
<dbReference type="Pfam" id="PF00891">
    <property type="entry name" value="Methyltransf_2"/>
    <property type="match status" value="1"/>
</dbReference>
<dbReference type="GO" id="GO:0008171">
    <property type="term" value="F:O-methyltransferase activity"/>
    <property type="evidence" value="ECO:0007669"/>
    <property type="project" value="InterPro"/>
</dbReference>
<sequence>MPPGRITELAANIKEETIKLGGYLEAEGLPSPSFAPDFPAKLKLSDSAAASMQQIIEAADELHSLLLGPLRYILHQLDGTHNLISLHAINRFQIFSRFPVGQEISFTEVAAKCKMDEERNVGSHHTKVVDALVKWPASAEPTETAFNLASGVEKSFFQELGSSPERTERFSRAMGLFKVMPGFETSLVTEATLWHSGTRTVVDVGGADGAVAYELARKFPSMRIIVRDLPNVVENAKSMRNTDLLSHVTFQSHDFFCEQPVHGSDVYIFRMIFHDWSDKFCIRILQQLVPA</sequence>
<dbReference type="Proteomes" id="UP000315522">
    <property type="component" value="Unassembled WGS sequence"/>
</dbReference>
<keyword evidence="6" id="KW-1185">Reference proteome</keyword>